<feature type="region of interest" description="Disordered" evidence="1">
    <location>
        <begin position="33"/>
        <end position="88"/>
    </location>
</feature>
<dbReference type="AlphaFoldDB" id="A0A0W0F893"/>
<proteinExistence type="predicted"/>
<sequence length="255" mass="29169">MSQNISEPPPSRVCSTKKCNKVLPATETYKTCATCRSKGQDRKARARAAKKRPRDEDEHPPPRGPGEQIARNEGSEDSETDTESEGMVDTKTFSDAECLFQELKRQFTTQKEVNFRGEFTLPFDPVVTDKDRVKMIIQEVWKATGYRFTVKKNPKMSTGYKTVLHCSQDKDKRKKSRPKQGANVKHRNTVGMTRYPCRSHLTVTCKTPEVYNTEKRLVTITIHHHDRHIPYYTVGMPHKPAEIRDTTSNVLLDSA</sequence>
<organism evidence="2 3">
    <name type="scientific">Moniliophthora roreri</name>
    <name type="common">Frosty pod rot fungus</name>
    <name type="synonym">Monilia roreri</name>
    <dbReference type="NCBI Taxonomy" id="221103"/>
    <lineage>
        <taxon>Eukaryota</taxon>
        <taxon>Fungi</taxon>
        <taxon>Dikarya</taxon>
        <taxon>Basidiomycota</taxon>
        <taxon>Agaricomycotina</taxon>
        <taxon>Agaricomycetes</taxon>
        <taxon>Agaricomycetidae</taxon>
        <taxon>Agaricales</taxon>
        <taxon>Marasmiineae</taxon>
        <taxon>Marasmiaceae</taxon>
        <taxon>Moniliophthora</taxon>
    </lineage>
</organism>
<evidence type="ECO:0000313" key="3">
    <source>
        <dbReference type="Proteomes" id="UP000054988"/>
    </source>
</evidence>
<feature type="compositionally biased region" description="Acidic residues" evidence="1">
    <location>
        <begin position="75"/>
        <end position="86"/>
    </location>
</feature>
<dbReference type="Proteomes" id="UP000054988">
    <property type="component" value="Unassembled WGS sequence"/>
</dbReference>
<evidence type="ECO:0000313" key="2">
    <source>
        <dbReference type="EMBL" id="KTB32566.1"/>
    </source>
</evidence>
<evidence type="ECO:0000256" key="1">
    <source>
        <dbReference type="SAM" id="MobiDB-lite"/>
    </source>
</evidence>
<dbReference type="EMBL" id="LATX01002213">
    <property type="protein sequence ID" value="KTB32566.1"/>
    <property type="molecule type" value="Genomic_DNA"/>
</dbReference>
<accession>A0A0W0F893</accession>
<dbReference type="eggNOG" id="ENOG502SBYE">
    <property type="taxonomic scope" value="Eukaryota"/>
</dbReference>
<comment type="caution">
    <text evidence="2">The sequence shown here is derived from an EMBL/GenBank/DDBJ whole genome shotgun (WGS) entry which is preliminary data.</text>
</comment>
<name>A0A0W0F893_MONRR</name>
<reference evidence="2 3" key="1">
    <citation type="submission" date="2015-12" db="EMBL/GenBank/DDBJ databases">
        <title>Draft genome sequence of Moniliophthora roreri, the causal agent of frosty pod rot of cacao.</title>
        <authorList>
            <person name="Aime M.C."/>
            <person name="Diaz-Valderrama J.R."/>
            <person name="Kijpornyongpan T."/>
            <person name="Phillips-Mora W."/>
        </authorList>
    </citation>
    <scope>NUCLEOTIDE SEQUENCE [LARGE SCALE GENOMIC DNA]</scope>
    <source>
        <strain evidence="2 3">MCA 2952</strain>
    </source>
</reference>
<protein>
    <submittedName>
        <fullName evidence="2">Uncharacterized protein</fullName>
    </submittedName>
</protein>
<gene>
    <name evidence="2" type="ORF">WG66_14880</name>
</gene>